<evidence type="ECO:0000313" key="3">
    <source>
        <dbReference type="EMBL" id="CAK8994811.1"/>
    </source>
</evidence>
<evidence type="ECO:0000256" key="2">
    <source>
        <dbReference type="SAM" id="MobiDB-lite"/>
    </source>
</evidence>
<dbReference type="Proteomes" id="UP001642464">
    <property type="component" value="Unassembled WGS sequence"/>
</dbReference>
<reference evidence="3 4" key="1">
    <citation type="submission" date="2024-02" db="EMBL/GenBank/DDBJ databases">
        <authorList>
            <person name="Chen Y."/>
            <person name="Shah S."/>
            <person name="Dougan E. K."/>
            <person name="Thang M."/>
            <person name="Chan C."/>
        </authorList>
    </citation>
    <scope>NUCLEOTIDE SEQUENCE [LARGE SCALE GENOMIC DNA]</scope>
</reference>
<evidence type="ECO:0008006" key="5">
    <source>
        <dbReference type="Google" id="ProtNLM"/>
    </source>
</evidence>
<evidence type="ECO:0000256" key="1">
    <source>
        <dbReference type="SAM" id="Coils"/>
    </source>
</evidence>
<proteinExistence type="predicted"/>
<feature type="coiled-coil region" evidence="1">
    <location>
        <begin position="58"/>
        <end position="107"/>
    </location>
</feature>
<keyword evidence="4" id="KW-1185">Reference proteome</keyword>
<protein>
    <recommendedName>
        <fullName evidence="5">Cilia- and flagella-associated protein 157</fullName>
    </recommendedName>
</protein>
<dbReference type="EMBL" id="CAXAMM010002113">
    <property type="protein sequence ID" value="CAK8994811.1"/>
    <property type="molecule type" value="Genomic_DNA"/>
</dbReference>
<gene>
    <name evidence="3" type="ORF">SCF082_LOCUS4088</name>
</gene>
<feature type="coiled-coil region" evidence="1">
    <location>
        <begin position="147"/>
        <end position="207"/>
    </location>
</feature>
<name>A0ABP0HX41_9DINO</name>
<evidence type="ECO:0000313" key="4">
    <source>
        <dbReference type="Proteomes" id="UP001642464"/>
    </source>
</evidence>
<comment type="caution">
    <text evidence="3">The sequence shown here is derived from an EMBL/GenBank/DDBJ whole genome shotgun (WGS) entry which is preliminary data.</text>
</comment>
<accession>A0ABP0HX41</accession>
<keyword evidence="1" id="KW-0175">Coiled coil</keyword>
<organism evidence="3 4">
    <name type="scientific">Durusdinium trenchii</name>
    <dbReference type="NCBI Taxonomy" id="1381693"/>
    <lineage>
        <taxon>Eukaryota</taxon>
        <taxon>Sar</taxon>
        <taxon>Alveolata</taxon>
        <taxon>Dinophyceae</taxon>
        <taxon>Suessiales</taxon>
        <taxon>Symbiodiniaceae</taxon>
        <taxon>Durusdinium</taxon>
    </lineage>
</organism>
<sequence>MGDFPVDPAERASSPQSEAASGVAEGEESENASERLSGNAVDLRRALVRKVAQLTKVVMHLTSLNDADEKQYEELQAELECEVQLVMEKALKEMDAERHKLTELADKTCLQENSRRLEQLFGPQRQSFADELRRVRLSGEALRAKTLEAAERQLAATRSKVRDVSEKMQDSLQRYRQTLALRAKEMQQRHEELRQDRQAELQVLEQDFERRLDELRGSLRREAEHAKQSTEHAMLHMRRTHEAETSSWQMQALQRRQERIQRLELDFAEERRRLEQHANSSELELGQLKKDEAEAEMT</sequence>
<feature type="region of interest" description="Disordered" evidence="2">
    <location>
        <begin position="1"/>
        <end position="38"/>
    </location>
</feature>
<feature type="region of interest" description="Disordered" evidence="2">
    <location>
        <begin position="274"/>
        <end position="298"/>
    </location>
</feature>